<accession>B8IVE0</accession>
<dbReference type="STRING" id="460265.Mnod_6178"/>
<keyword evidence="2" id="KW-1185">Reference proteome</keyword>
<evidence type="ECO:0000313" key="2">
    <source>
        <dbReference type="Proteomes" id="UP000008207"/>
    </source>
</evidence>
<dbReference type="EMBL" id="CP001349">
    <property type="protein sequence ID" value="ACL60991.1"/>
    <property type="molecule type" value="Genomic_DNA"/>
</dbReference>
<organism evidence="1 2">
    <name type="scientific">Methylobacterium nodulans (strain LMG 21967 / CNCM I-2342 / ORS 2060)</name>
    <dbReference type="NCBI Taxonomy" id="460265"/>
    <lineage>
        <taxon>Bacteria</taxon>
        <taxon>Pseudomonadati</taxon>
        <taxon>Pseudomonadota</taxon>
        <taxon>Alphaproteobacteria</taxon>
        <taxon>Hyphomicrobiales</taxon>
        <taxon>Methylobacteriaceae</taxon>
        <taxon>Methylobacterium</taxon>
    </lineage>
</organism>
<dbReference type="AlphaFoldDB" id="B8IVE0"/>
<gene>
    <name evidence="1" type="ordered locus">Mnod_6178</name>
</gene>
<evidence type="ECO:0000313" key="1">
    <source>
        <dbReference type="EMBL" id="ACL60991.1"/>
    </source>
</evidence>
<reference evidence="1 2" key="1">
    <citation type="submission" date="2009-01" db="EMBL/GenBank/DDBJ databases">
        <title>Complete sequence of chromosome of Methylobacterium nodulans ORS 2060.</title>
        <authorList>
            <consortium name="US DOE Joint Genome Institute"/>
            <person name="Lucas S."/>
            <person name="Copeland A."/>
            <person name="Lapidus A."/>
            <person name="Glavina del Rio T."/>
            <person name="Dalin E."/>
            <person name="Tice H."/>
            <person name="Bruce D."/>
            <person name="Goodwin L."/>
            <person name="Pitluck S."/>
            <person name="Sims D."/>
            <person name="Brettin T."/>
            <person name="Detter J.C."/>
            <person name="Han C."/>
            <person name="Larimer F."/>
            <person name="Land M."/>
            <person name="Hauser L."/>
            <person name="Kyrpides N."/>
            <person name="Ivanova N."/>
            <person name="Marx C.J."/>
            <person name="Richardson P."/>
        </authorList>
    </citation>
    <scope>NUCLEOTIDE SEQUENCE [LARGE SCALE GENOMIC DNA]</scope>
    <source>
        <strain evidence="2">LMG 21967 / CNCM I-2342 / ORS 2060</strain>
    </source>
</reference>
<dbReference type="RefSeq" id="WP_015932574.1">
    <property type="nucleotide sequence ID" value="NC_011894.1"/>
</dbReference>
<dbReference type="Proteomes" id="UP000008207">
    <property type="component" value="Chromosome"/>
</dbReference>
<dbReference type="KEGG" id="mno:Mnod_6178"/>
<protein>
    <submittedName>
        <fullName evidence="1">Polymorphic outer membrane protein</fullName>
    </submittedName>
</protein>
<name>B8IVE0_METNO</name>
<sequence length="195" mass="20218">MGLAFPAPTGSAEYGRSLKRALGDQSPEWANLRQAAWLRLTGAGEAQRMPAAREAERIRAFTEGEGSGLARTLFSQDELALMNRYADAVWATHAPSGTRLPDGGRSRALARQVMNLISGAVGYKLAGPGGGALAYGMRMGQRVLDGSLDAMRASRSFEGGAPRVVLTLPAPPPALTAGAGAAGGLIRPFGALPAF</sequence>
<dbReference type="HOGENOM" id="CLU_1394926_0_0_5"/>
<proteinExistence type="predicted"/>
<dbReference type="OrthoDB" id="8450344at2"/>